<sequence>MNEDILHLFDSINLSYLQDKALLLKRKDLKFIFSKTVLNSVLEDCLQDYQILKINNACLFQYKSNYLDTKGLDLYFDHHRGKGNRYKIREREYIHSQLRYIELKYKTNKNQTIKVRELVSNSTDIERFISENTGFSETDLYTSLNVEYTRITLLNKTNKEKVTLDLNIKCYHKDFNAISYDNIVIAEVKSERMISFKFNEIMKKHKIRSGSLSKYCLGLISLNPKLKQNNFKMMLNQIIKVNNNG</sequence>
<accession>A0ABY8N6B9</accession>
<name>A0ABY8N6B9_9FLAO</name>
<protein>
    <recommendedName>
        <fullName evidence="1">VTC domain-containing protein</fullName>
    </recommendedName>
</protein>
<evidence type="ECO:0000313" key="3">
    <source>
        <dbReference type="Proteomes" id="UP001232117"/>
    </source>
</evidence>
<dbReference type="EMBL" id="CP092332">
    <property type="protein sequence ID" value="WGK95077.1"/>
    <property type="molecule type" value="Genomic_DNA"/>
</dbReference>
<evidence type="ECO:0000313" key="2">
    <source>
        <dbReference type="EMBL" id="WGK95077.1"/>
    </source>
</evidence>
<proteinExistence type="predicted"/>
<feature type="domain" description="VTC" evidence="1">
    <location>
        <begin position="25"/>
        <end position="222"/>
    </location>
</feature>
<dbReference type="Proteomes" id="UP001232117">
    <property type="component" value="Chromosome"/>
</dbReference>
<evidence type="ECO:0000259" key="1">
    <source>
        <dbReference type="Pfam" id="PF09359"/>
    </source>
</evidence>
<dbReference type="RefSeq" id="WP_264534309.1">
    <property type="nucleotide sequence ID" value="NZ_CP092332.1"/>
</dbReference>
<keyword evidence="3" id="KW-1185">Reference proteome</keyword>
<dbReference type="Pfam" id="PF09359">
    <property type="entry name" value="VTC"/>
    <property type="match status" value="1"/>
</dbReference>
<reference evidence="2 3" key="1">
    <citation type="submission" date="2023-06" db="EMBL/GenBank/DDBJ databases">
        <title>Complete Genome Sequence of Flavobacterium keumense K3R-10.</title>
        <authorList>
            <person name="Jeong H."/>
            <person name="Jhang S.Y."/>
            <person name="Kim J.N."/>
        </authorList>
    </citation>
    <scope>NUCLEOTIDE SEQUENCE [LARGE SCALE GENOMIC DNA]</scope>
    <source>
        <strain evidence="2 3">K3R-10</strain>
    </source>
</reference>
<gene>
    <name evidence="2" type="ORF">MG292_02290</name>
</gene>
<dbReference type="InterPro" id="IPR018966">
    <property type="entry name" value="VTC_domain"/>
</dbReference>
<organism evidence="2 3">
    <name type="scientific">Flavobacterium keumense</name>
    <dbReference type="NCBI Taxonomy" id="1306518"/>
    <lineage>
        <taxon>Bacteria</taxon>
        <taxon>Pseudomonadati</taxon>
        <taxon>Bacteroidota</taxon>
        <taxon>Flavobacteriia</taxon>
        <taxon>Flavobacteriales</taxon>
        <taxon>Flavobacteriaceae</taxon>
        <taxon>Flavobacterium</taxon>
    </lineage>
</organism>